<dbReference type="PANTHER" id="PTHR44757:SF2">
    <property type="entry name" value="BIOFILM ARCHITECTURE MAINTENANCE PROTEIN MBAA"/>
    <property type="match status" value="1"/>
</dbReference>
<evidence type="ECO:0000259" key="3">
    <source>
        <dbReference type="PROSITE" id="PS50887"/>
    </source>
</evidence>
<keyword evidence="5" id="KW-1185">Reference proteome</keyword>
<dbReference type="RefSeq" id="WP_089293226.1">
    <property type="nucleotide sequence ID" value="NZ_BOMU01000057.1"/>
</dbReference>
<feature type="transmembrane region" description="Helical" evidence="1">
    <location>
        <begin position="289"/>
        <end position="307"/>
    </location>
</feature>
<sequence length="779" mass="84139">MPFALPPAVARRQWQIMAAFGILTTAVYTAYSSTNLGSASLVLLGVLTVAACYVGPRSWGAQPPRAWRLMALAALLFLIGLVIRPSVTDMPMPMPLLADLASFSGYLLLGIFLFMLLRARESLERHAVLDGLIVFVAAGLTSTLLLAAPAAAFPDRPALLSIIQATYPLLDVVLALLVINLAFTTNVWPVSMIALLVMMVGLFIGDTAYAIVGVKGHIYASPLLNLPYVPAYTALGVAALHPSVVEMSHADRPPVQAWSWQRLAVLLPALLVPFALLLTTRAGTASQRLLIAIGGALMDVLLIARAASAVHGQVAAQLHFEHQAAHDPLTSLPNRQSIGLAIERLVAAVDPEGPERVWVYLLDLDGFKWVNDSWGHDAGDELVMEVARRLRATAPESVPVARVGGDEFLLAYVGDKAGALRMVDDIRSCFVRALPVRETEVVITASIGIAHASGDLERATLTAEALMRDADTAMYRAKREGPGRSTMFDTSMHDQARQRIELEVALRQALGQNQLHVVYQPLVRLETGMPVGAEALVRWEHPERGSIPPGLFIPIAEDSGLISQIGGFVRAEALRQLGEWRAQGIVSDSFYMSVNVSPRQLNEPELPLVISGELARYNVPPQCVALEMTESVMVDGSSVTAQVLFELRQLGAKLLVDDFGTGFSSLGYLRRFPVTGVKIDRSFVTGLGKNEQDDEIVRAVVAMSHALGLFVIAEGVETPLQRDALFHLGVVNGQGWLWGKAVPPGEFAEHWHLAATLPDVPPIAAVTENRQHHHSSAGE</sequence>
<feature type="transmembrane region" description="Helical" evidence="1">
    <location>
        <begin position="96"/>
        <end position="117"/>
    </location>
</feature>
<dbReference type="Pfam" id="PF00990">
    <property type="entry name" value="GGDEF"/>
    <property type="match status" value="1"/>
</dbReference>
<feature type="transmembrane region" description="Helical" evidence="1">
    <location>
        <begin position="66"/>
        <end position="84"/>
    </location>
</feature>
<dbReference type="SUPFAM" id="SSF55073">
    <property type="entry name" value="Nucleotide cyclase"/>
    <property type="match status" value="1"/>
</dbReference>
<feature type="transmembrane region" description="Helical" evidence="1">
    <location>
        <begin position="190"/>
        <end position="212"/>
    </location>
</feature>
<evidence type="ECO:0000256" key="1">
    <source>
        <dbReference type="SAM" id="Phobius"/>
    </source>
</evidence>
<dbReference type="CDD" id="cd01948">
    <property type="entry name" value="EAL"/>
    <property type="match status" value="1"/>
</dbReference>
<gene>
    <name evidence="4" type="ORF">SAMN06264365_10415</name>
</gene>
<feature type="transmembrane region" description="Helical" evidence="1">
    <location>
        <begin position="158"/>
        <end position="183"/>
    </location>
</feature>
<dbReference type="PROSITE" id="PS50883">
    <property type="entry name" value="EAL"/>
    <property type="match status" value="1"/>
</dbReference>
<dbReference type="Pfam" id="PF00563">
    <property type="entry name" value="EAL"/>
    <property type="match status" value="1"/>
</dbReference>
<reference evidence="4 5" key="1">
    <citation type="submission" date="2017-06" db="EMBL/GenBank/DDBJ databases">
        <authorList>
            <person name="Kim H.J."/>
            <person name="Triplett B.A."/>
        </authorList>
    </citation>
    <scope>NUCLEOTIDE SEQUENCE [LARGE SCALE GENOMIC DNA]</scope>
    <source>
        <strain evidence="4 5">DSM 43151</strain>
    </source>
</reference>
<proteinExistence type="predicted"/>
<dbReference type="Gene3D" id="3.30.70.270">
    <property type="match status" value="1"/>
</dbReference>
<name>A0A238XVC1_9ACTN</name>
<feature type="transmembrane region" description="Helical" evidence="1">
    <location>
        <begin position="257"/>
        <end position="277"/>
    </location>
</feature>
<dbReference type="CDD" id="cd01949">
    <property type="entry name" value="GGDEF"/>
    <property type="match status" value="1"/>
</dbReference>
<evidence type="ECO:0000259" key="2">
    <source>
        <dbReference type="PROSITE" id="PS50883"/>
    </source>
</evidence>
<feature type="transmembrane region" description="Helical" evidence="1">
    <location>
        <begin position="37"/>
        <end position="54"/>
    </location>
</feature>
<dbReference type="Gene3D" id="3.20.20.450">
    <property type="entry name" value="EAL domain"/>
    <property type="match status" value="1"/>
</dbReference>
<feature type="transmembrane region" description="Helical" evidence="1">
    <location>
        <begin position="12"/>
        <end position="31"/>
    </location>
</feature>
<dbReference type="Proteomes" id="UP000198415">
    <property type="component" value="Unassembled WGS sequence"/>
</dbReference>
<protein>
    <submittedName>
        <fullName evidence="4">Diguanylate cyclase (GGDEF) domain-containing protein</fullName>
    </submittedName>
</protein>
<dbReference type="SMART" id="SM00052">
    <property type="entry name" value="EAL"/>
    <property type="match status" value="1"/>
</dbReference>
<dbReference type="InterPro" id="IPR001633">
    <property type="entry name" value="EAL_dom"/>
</dbReference>
<dbReference type="NCBIfam" id="TIGR00254">
    <property type="entry name" value="GGDEF"/>
    <property type="match status" value="1"/>
</dbReference>
<dbReference type="AlphaFoldDB" id="A0A238XVC1"/>
<dbReference type="InterPro" id="IPR035919">
    <property type="entry name" value="EAL_sf"/>
</dbReference>
<keyword evidence="1" id="KW-1133">Transmembrane helix</keyword>
<accession>A0A238XVC1</accession>
<dbReference type="InterPro" id="IPR043128">
    <property type="entry name" value="Rev_trsase/Diguanyl_cyclase"/>
</dbReference>
<keyword evidence="1" id="KW-0812">Transmembrane</keyword>
<dbReference type="InterPro" id="IPR052155">
    <property type="entry name" value="Biofilm_reg_signaling"/>
</dbReference>
<dbReference type="PANTHER" id="PTHR44757">
    <property type="entry name" value="DIGUANYLATE CYCLASE DGCP"/>
    <property type="match status" value="1"/>
</dbReference>
<dbReference type="SMART" id="SM00267">
    <property type="entry name" value="GGDEF"/>
    <property type="match status" value="1"/>
</dbReference>
<dbReference type="OrthoDB" id="3274397at2"/>
<dbReference type="InterPro" id="IPR000160">
    <property type="entry name" value="GGDEF_dom"/>
</dbReference>
<dbReference type="SUPFAM" id="SSF141868">
    <property type="entry name" value="EAL domain-like"/>
    <property type="match status" value="1"/>
</dbReference>
<dbReference type="PROSITE" id="PS50887">
    <property type="entry name" value="GGDEF"/>
    <property type="match status" value="1"/>
</dbReference>
<feature type="domain" description="GGDEF" evidence="3">
    <location>
        <begin position="355"/>
        <end position="490"/>
    </location>
</feature>
<evidence type="ECO:0000313" key="4">
    <source>
        <dbReference type="EMBL" id="SNR62373.1"/>
    </source>
</evidence>
<feature type="transmembrane region" description="Helical" evidence="1">
    <location>
        <begin position="129"/>
        <end position="152"/>
    </location>
</feature>
<keyword evidence="1" id="KW-0472">Membrane</keyword>
<dbReference type="EMBL" id="FZNR01000004">
    <property type="protein sequence ID" value="SNR62373.1"/>
    <property type="molecule type" value="Genomic_DNA"/>
</dbReference>
<dbReference type="InterPro" id="IPR029787">
    <property type="entry name" value="Nucleotide_cyclase"/>
</dbReference>
<evidence type="ECO:0000313" key="5">
    <source>
        <dbReference type="Proteomes" id="UP000198415"/>
    </source>
</evidence>
<organism evidence="4 5">
    <name type="scientific">Actinoplanes regularis</name>
    <dbReference type="NCBI Taxonomy" id="52697"/>
    <lineage>
        <taxon>Bacteria</taxon>
        <taxon>Bacillati</taxon>
        <taxon>Actinomycetota</taxon>
        <taxon>Actinomycetes</taxon>
        <taxon>Micromonosporales</taxon>
        <taxon>Micromonosporaceae</taxon>
        <taxon>Actinoplanes</taxon>
    </lineage>
</organism>
<feature type="domain" description="EAL" evidence="2">
    <location>
        <begin position="499"/>
        <end position="755"/>
    </location>
</feature>